<evidence type="ECO:0000259" key="8">
    <source>
        <dbReference type="Pfam" id="PF12728"/>
    </source>
</evidence>
<keyword evidence="3" id="KW-0489">Methyltransferase</keyword>
<dbReference type="InterPro" id="IPR050953">
    <property type="entry name" value="N4_N6_ade-DNA_methylase"/>
</dbReference>
<dbReference type="Proteomes" id="UP000245959">
    <property type="component" value="Unassembled WGS sequence"/>
</dbReference>
<evidence type="ECO:0000256" key="5">
    <source>
        <dbReference type="ARBA" id="ARBA00022747"/>
    </source>
</evidence>
<dbReference type="GO" id="GO:0003677">
    <property type="term" value="F:DNA binding"/>
    <property type="evidence" value="ECO:0007669"/>
    <property type="project" value="InterPro"/>
</dbReference>
<organism evidence="10 11">
    <name type="scientific">Victivallis vadensis</name>
    <dbReference type="NCBI Taxonomy" id="172901"/>
    <lineage>
        <taxon>Bacteria</taxon>
        <taxon>Pseudomonadati</taxon>
        <taxon>Lentisphaerota</taxon>
        <taxon>Lentisphaeria</taxon>
        <taxon>Victivallales</taxon>
        <taxon>Victivallaceae</taxon>
        <taxon>Victivallis</taxon>
    </lineage>
</organism>
<dbReference type="RefSeq" id="WP_116882212.1">
    <property type="nucleotide sequence ID" value="NZ_CABMMC010000079.1"/>
</dbReference>
<dbReference type="GO" id="GO:0008170">
    <property type="term" value="F:N-methyltransferase activity"/>
    <property type="evidence" value="ECO:0007669"/>
    <property type="project" value="InterPro"/>
</dbReference>
<dbReference type="SUPFAM" id="SSF46955">
    <property type="entry name" value="Putative DNA-binding domain"/>
    <property type="match status" value="1"/>
</dbReference>
<dbReference type="PANTHER" id="PTHR33841">
    <property type="entry name" value="DNA METHYLTRANSFERASE YEEA-RELATED"/>
    <property type="match status" value="1"/>
</dbReference>
<dbReference type="InterPro" id="IPR029063">
    <property type="entry name" value="SAM-dependent_MTases_sf"/>
</dbReference>
<evidence type="ECO:0000256" key="1">
    <source>
        <dbReference type="ARBA" id="ARBA00006594"/>
    </source>
</evidence>
<dbReference type="PROSITE" id="PS00092">
    <property type="entry name" value="N6_MTASE"/>
    <property type="match status" value="1"/>
</dbReference>
<dbReference type="PRINTS" id="PR00507">
    <property type="entry name" value="N12N6MTFRASE"/>
</dbReference>
<feature type="domain" description="TaqI-like C-terminal specificity" evidence="9">
    <location>
        <begin position="479"/>
        <end position="591"/>
    </location>
</feature>
<dbReference type="PANTHER" id="PTHR33841:SF1">
    <property type="entry name" value="DNA METHYLTRANSFERASE A"/>
    <property type="match status" value="1"/>
</dbReference>
<comment type="caution">
    <text evidence="10">The sequence shown here is derived from an EMBL/GenBank/DDBJ whole genome shotgun (WGS) entry which is preliminary data.</text>
</comment>
<dbReference type="InterPro" id="IPR003356">
    <property type="entry name" value="DNA_methylase_A-5"/>
</dbReference>
<keyword evidence="5" id="KW-0680">Restriction system</keyword>
<dbReference type="GeneID" id="78293542"/>
<dbReference type="Gene3D" id="3.40.50.150">
    <property type="entry name" value="Vaccinia Virus protein VP39"/>
    <property type="match status" value="1"/>
</dbReference>
<evidence type="ECO:0000259" key="7">
    <source>
        <dbReference type="Pfam" id="PF02384"/>
    </source>
</evidence>
<reference evidence="10 11" key="1">
    <citation type="submission" date="2018-04" db="EMBL/GenBank/DDBJ databases">
        <title>Genomic Encyclopedia of Type Strains, Phase IV (KMG-IV): sequencing the most valuable type-strain genomes for metagenomic binning, comparative biology and taxonomic classification.</title>
        <authorList>
            <person name="Goeker M."/>
        </authorList>
    </citation>
    <scope>NUCLEOTIDE SEQUENCE [LARGE SCALE GENOMIC DNA]</scope>
    <source>
        <strain evidence="10 11">DSM 14823</strain>
    </source>
</reference>
<dbReference type="GO" id="GO:0009007">
    <property type="term" value="F:site-specific DNA-methyltransferase (adenine-specific) activity"/>
    <property type="evidence" value="ECO:0007669"/>
    <property type="project" value="UniProtKB-EC"/>
</dbReference>
<evidence type="ECO:0000259" key="9">
    <source>
        <dbReference type="Pfam" id="PF12950"/>
    </source>
</evidence>
<dbReference type="InterPro" id="IPR041657">
    <property type="entry name" value="HTH_17"/>
</dbReference>
<evidence type="ECO:0000313" key="11">
    <source>
        <dbReference type="Proteomes" id="UP000245959"/>
    </source>
</evidence>
<dbReference type="InterPro" id="IPR009061">
    <property type="entry name" value="DNA-bd_dom_put_sf"/>
</dbReference>
<dbReference type="GO" id="GO:0032259">
    <property type="term" value="P:methylation"/>
    <property type="evidence" value="ECO:0007669"/>
    <property type="project" value="UniProtKB-KW"/>
</dbReference>
<dbReference type="Pfam" id="PF12728">
    <property type="entry name" value="HTH_17"/>
    <property type="match status" value="1"/>
</dbReference>
<dbReference type="Pfam" id="PF12950">
    <property type="entry name" value="TaqI_C"/>
    <property type="match status" value="1"/>
</dbReference>
<feature type="domain" description="DNA methylase adenine-specific" evidence="7">
    <location>
        <begin position="193"/>
        <end position="378"/>
    </location>
</feature>
<dbReference type="SUPFAM" id="SSF53335">
    <property type="entry name" value="S-adenosyl-L-methionine-dependent methyltransferases"/>
    <property type="match status" value="1"/>
</dbReference>
<comment type="catalytic activity">
    <reaction evidence="6">
        <text>a 2'-deoxyadenosine in DNA + S-adenosyl-L-methionine = an N(6)-methyl-2'-deoxyadenosine in DNA + S-adenosyl-L-homocysteine + H(+)</text>
        <dbReference type="Rhea" id="RHEA:15197"/>
        <dbReference type="Rhea" id="RHEA-COMP:12418"/>
        <dbReference type="Rhea" id="RHEA-COMP:12419"/>
        <dbReference type="ChEBI" id="CHEBI:15378"/>
        <dbReference type="ChEBI" id="CHEBI:57856"/>
        <dbReference type="ChEBI" id="CHEBI:59789"/>
        <dbReference type="ChEBI" id="CHEBI:90615"/>
        <dbReference type="ChEBI" id="CHEBI:90616"/>
        <dbReference type="EC" id="2.1.1.72"/>
    </reaction>
</comment>
<dbReference type="CDD" id="cd02440">
    <property type="entry name" value="AdoMet_MTases"/>
    <property type="match status" value="1"/>
</dbReference>
<evidence type="ECO:0000256" key="6">
    <source>
        <dbReference type="ARBA" id="ARBA00047942"/>
    </source>
</evidence>
<evidence type="ECO:0000256" key="4">
    <source>
        <dbReference type="ARBA" id="ARBA00022679"/>
    </source>
</evidence>
<dbReference type="EC" id="2.1.1.72" evidence="2"/>
<dbReference type="GO" id="GO:0009307">
    <property type="term" value="P:DNA restriction-modification system"/>
    <property type="evidence" value="ECO:0007669"/>
    <property type="project" value="UniProtKB-KW"/>
</dbReference>
<comment type="similarity">
    <text evidence="1">Belongs to the N(4)/N(6)-methyltransferase family.</text>
</comment>
<dbReference type="Pfam" id="PF02384">
    <property type="entry name" value="N6_Mtase"/>
    <property type="match status" value="1"/>
</dbReference>
<feature type="domain" description="Helix-turn-helix" evidence="8">
    <location>
        <begin position="4"/>
        <end position="49"/>
    </location>
</feature>
<proteinExistence type="inferred from homology"/>
<name>A0A2U1BAY1_9BACT</name>
<accession>A0A2U1BAY1</accession>
<dbReference type="InterPro" id="IPR002052">
    <property type="entry name" value="DNA_methylase_N6_adenine_CS"/>
</dbReference>
<sequence length="641" mass="71762">MDALLSVREAAEFLGVSQATVYHWARSGILQGYQQAVRRFPAEQVHKLQRAIAAGHVPRLNARANKRHADGYRTPFPSRPEDGNDASQIIRLRRLIRERQLNPACILYVRALRLLAEAGEWEPATPFSPALPPASRWRRQSVARIMRGWRRDLGVSVLSAADYRRPFELPVEPVSGSDQLGFLYQALRRTGSRVQAGSFYTPPEVVRSMTAGLTPHDGFTLLDPGCGSGQFLLGAAEAGWEFDQLFGIDLDPLALRLAALNLLLAFPAVDALPNLKCADALLTDSFGRRRFDVVIGNPPWGRLADGELRRRLNRRYLRKRNFSESFSYFLLRARALAVPGGTIRFLLPEAILNIRRHAEIRSELLNECTWRGIAECGRKFSGVFTGAITLDLLNIPPSPNHRIEIRPEAGPEFQLLQTSLKPESGLVIQSGPLENSIWEKVSRYPHRTLKDSGAEWALGIVTGNNRKWLLPVGSRGGEPIVRGVEVQPYRLAPAQYEIFFDPKKFQQCAPERLYRVPEKLVYRFISRRLVFALDRKGVLTLNSANNLIVPPAFYPMKLIAVLFNSGLYQLLFRSRFNTHKVLRSDLEQLPLPDFPAPVRAELSGLADRLLAGDASAISRVDVVLASVLGLTEAEKVLVTEL</sequence>
<dbReference type="EMBL" id="QEKH01000001">
    <property type="protein sequence ID" value="PVY45815.1"/>
    <property type="molecule type" value="Genomic_DNA"/>
</dbReference>
<dbReference type="AlphaFoldDB" id="A0A2U1BAY1"/>
<keyword evidence="11" id="KW-1185">Reference proteome</keyword>
<gene>
    <name evidence="10" type="ORF">C8D82_1014</name>
</gene>
<protein>
    <recommendedName>
        <fullName evidence="2">site-specific DNA-methyltransferase (adenine-specific)</fullName>
        <ecNumber evidence="2">2.1.1.72</ecNumber>
    </recommendedName>
</protein>
<dbReference type="OrthoDB" id="9815272at2"/>
<keyword evidence="4" id="KW-0808">Transferase</keyword>
<evidence type="ECO:0000256" key="2">
    <source>
        <dbReference type="ARBA" id="ARBA00011900"/>
    </source>
</evidence>
<evidence type="ECO:0000256" key="3">
    <source>
        <dbReference type="ARBA" id="ARBA00022603"/>
    </source>
</evidence>
<evidence type="ECO:0000313" key="10">
    <source>
        <dbReference type="EMBL" id="PVY45815.1"/>
    </source>
</evidence>
<dbReference type="InterPro" id="IPR025931">
    <property type="entry name" value="TaqI_C"/>
</dbReference>